<dbReference type="Pfam" id="PF00027">
    <property type="entry name" value="cNMP_binding"/>
    <property type="match status" value="2"/>
</dbReference>
<dbReference type="AlphaFoldDB" id="A0A7M7PF79"/>
<organism evidence="2 3">
    <name type="scientific">Strongylocentrotus purpuratus</name>
    <name type="common">Purple sea urchin</name>
    <dbReference type="NCBI Taxonomy" id="7668"/>
    <lineage>
        <taxon>Eukaryota</taxon>
        <taxon>Metazoa</taxon>
        <taxon>Echinodermata</taxon>
        <taxon>Eleutherozoa</taxon>
        <taxon>Echinozoa</taxon>
        <taxon>Echinoidea</taxon>
        <taxon>Euechinoidea</taxon>
        <taxon>Echinacea</taxon>
        <taxon>Camarodonta</taxon>
        <taxon>Echinidea</taxon>
        <taxon>Strongylocentrotidae</taxon>
        <taxon>Strongylocentrotus</taxon>
    </lineage>
</organism>
<dbReference type="GO" id="GO:0005249">
    <property type="term" value="F:voltage-gated potassium channel activity"/>
    <property type="evidence" value="ECO:0007669"/>
    <property type="project" value="InterPro"/>
</dbReference>
<dbReference type="Gene3D" id="2.60.120.10">
    <property type="entry name" value="Jelly Rolls"/>
    <property type="match status" value="2"/>
</dbReference>
<protein>
    <recommendedName>
        <fullName evidence="1">Cyclic nucleotide-binding domain-containing protein</fullName>
    </recommendedName>
</protein>
<dbReference type="PANTHER" id="PTHR45743:SF2">
    <property type="entry name" value="POTASSIUM CHANNEL AKT1"/>
    <property type="match status" value="1"/>
</dbReference>
<proteinExistence type="predicted"/>
<dbReference type="InterPro" id="IPR014710">
    <property type="entry name" value="RmlC-like_jellyroll"/>
</dbReference>
<dbReference type="SUPFAM" id="SSF51206">
    <property type="entry name" value="cAMP-binding domain-like"/>
    <property type="match status" value="2"/>
</dbReference>
<dbReference type="PROSITE" id="PS50042">
    <property type="entry name" value="CNMP_BINDING_3"/>
    <property type="match status" value="2"/>
</dbReference>
<evidence type="ECO:0000313" key="2">
    <source>
        <dbReference type="EnsemblMetazoa" id="XP_030850180"/>
    </source>
</evidence>
<dbReference type="EnsemblMetazoa" id="XM_030994320">
    <property type="protein sequence ID" value="XP_030850180"/>
    <property type="gene ID" value="LOC100888053"/>
</dbReference>
<dbReference type="OrthoDB" id="421226at2759"/>
<name>A0A7M7PF79_STRPU</name>
<dbReference type="GeneID" id="100888053"/>
<reference evidence="2" key="2">
    <citation type="submission" date="2021-01" db="UniProtKB">
        <authorList>
            <consortium name="EnsemblMetazoa"/>
        </authorList>
    </citation>
    <scope>IDENTIFICATION</scope>
</reference>
<dbReference type="InterPro" id="IPR018490">
    <property type="entry name" value="cNMP-bd_dom_sf"/>
</dbReference>
<dbReference type="PANTHER" id="PTHR45743">
    <property type="entry name" value="POTASSIUM CHANNEL AKT1"/>
    <property type="match status" value="1"/>
</dbReference>
<feature type="domain" description="Cyclic nucleotide-binding" evidence="1">
    <location>
        <begin position="203"/>
        <end position="287"/>
    </location>
</feature>
<dbReference type="CDD" id="cd00038">
    <property type="entry name" value="CAP_ED"/>
    <property type="match status" value="2"/>
</dbReference>
<dbReference type="KEGG" id="spu:100888053"/>
<dbReference type="InterPro" id="IPR045319">
    <property type="entry name" value="KAT/AKT"/>
</dbReference>
<dbReference type="OMA" id="NEEWTCE"/>
<dbReference type="InParanoid" id="A0A7M7PF79"/>
<keyword evidence="3" id="KW-1185">Reference proteome</keyword>
<dbReference type="RefSeq" id="XP_030850180.1">
    <property type="nucleotide sequence ID" value="XM_030994320.1"/>
</dbReference>
<dbReference type="InterPro" id="IPR000595">
    <property type="entry name" value="cNMP-bd_dom"/>
</dbReference>
<sequence length="340" mass="38063">MGGGTSKTKPQEGATGLNLTKDERRFLQRCLYSLPFPPGTINAEMVAAASKMIERLEYHDPVKILTKGGRAKGIYILVKGQVKVISASDEPVAILSPGDFFGEISTLFYVPVTATAQSSAKAQFLLLKDENLRKAIGEVVSTDLMDYYVRQRYFDTSGKLDQAELMSRICLNTLEKIPLFSKWKGDACSSLVKQCKEDIGIQYPVLLIPDRTMLVMEEDKSEEVVIVTRGKVEITREKESIAVIDVDRWPFWIGEEGLFTSIDNTCAARAIGPCQAIRIKKSTIQNITNKFKVEAGYDFEKRAKVWESRLGYQRQLSDRMKAEVLLPVSSCFAFISIFIA</sequence>
<reference evidence="3" key="1">
    <citation type="submission" date="2015-02" db="EMBL/GenBank/DDBJ databases">
        <title>Genome sequencing for Strongylocentrotus purpuratus.</title>
        <authorList>
            <person name="Murali S."/>
            <person name="Liu Y."/>
            <person name="Vee V."/>
            <person name="English A."/>
            <person name="Wang M."/>
            <person name="Skinner E."/>
            <person name="Han Y."/>
            <person name="Muzny D.M."/>
            <person name="Worley K.C."/>
            <person name="Gibbs R.A."/>
        </authorList>
    </citation>
    <scope>NUCLEOTIDE SEQUENCE</scope>
</reference>
<accession>A0A7M7PF79</accession>
<evidence type="ECO:0000313" key="3">
    <source>
        <dbReference type="Proteomes" id="UP000007110"/>
    </source>
</evidence>
<feature type="domain" description="Cyclic nucleotide-binding" evidence="1">
    <location>
        <begin position="64"/>
        <end position="137"/>
    </location>
</feature>
<dbReference type="SMART" id="SM00100">
    <property type="entry name" value="cNMP"/>
    <property type="match status" value="2"/>
</dbReference>
<dbReference type="Proteomes" id="UP000007110">
    <property type="component" value="Unassembled WGS sequence"/>
</dbReference>
<evidence type="ECO:0000259" key="1">
    <source>
        <dbReference type="PROSITE" id="PS50042"/>
    </source>
</evidence>